<proteinExistence type="predicted"/>
<feature type="region of interest" description="Disordered" evidence="1">
    <location>
        <begin position="353"/>
        <end position="389"/>
    </location>
</feature>
<dbReference type="InParanoid" id="A0A401GYY5"/>
<feature type="compositionally biased region" description="Basic residues" evidence="1">
    <location>
        <begin position="362"/>
        <end position="375"/>
    </location>
</feature>
<reference evidence="2 3" key="1">
    <citation type="journal article" date="2018" name="Sci. Rep.">
        <title>Genome sequence of the cauliflower mushroom Sparassis crispa (Hanabiratake) and its association with beneficial usage.</title>
        <authorList>
            <person name="Kiyama R."/>
            <person name="Furutani Y."/>
            <person name="Kawaguchi K."/>
            <person name="Nakanishi T."/>
        </authorList>
    </citation>
    <scope>NUCLEOTIDE SEQUENCE [LARGE SCALE GENOMIC DNA]</scope>
</reference>
<dbReference type="AlphaFoldDB" id="A0A401GYY5"/>
<feature type="region of interest" description="Disordered" evidence="1">
    <location>
        <begin position="898"/>
        <end position="950"/>
    </location>
</feature>
<sequence>MVSGRSSSIHIQSPKGLGPADSELRGINKDHPTFINYHSSSLPSSLLLIGAGLRHLFFLRRRCLPDEAKAKAEDKDEDVDEDGDVAQDQRWGSPIRTIPLIEHALSSHQAIAGGSTLLMGADEVSPFDGLLATEFPLRNDSVITMPNASYIPEFPAVLDGQIVTQQDGHWGPQKYSRWPQMFDRKVIHHMCIPGMAAVLEADAMVLWDKIRLWEWEVDSTCGVPDLGFLMEEKFNMLAEAALRVMDNFARQLGRATSEKTKPGQQLILMLGQCLDHLHLLPTTCTHVIALGAHVQCLTLELWGFVNYYTVVVGAFTNDANIAHSLFRIGIPFWFIQTKTEKTKIEKWASPVLPSGSAESAKKSKRTHHGMQGKKNRNAESSSVGASQPAHPSLLHKPSMLLGDAWNTALLGVPPLMAPPWAATYFFPPPFVLDCTSDKLSQYLHNFVQIRGFCHQRILNPMISGLPLKIAEWRDALWGDYSLDKTAEGQSAMSATLTSGEGEAAACEGASTSSGDGLSDANTASLVASKSSVAKKAKDKHERQQNIRRLFAATGQMSSYNETMEPSWGEDPISLDNVVDVCKQILWELHETNWHCELCALDACLLDTSKWGSLHQWEREAQVAKVWDRRATRSCLMVAPCWSEDDVAFHWVRAPAPGWERSRPRLSAFLAVVQRWPDVPEDLRIDADTLLICEADEYNRLQDSIVCLLIHTGNFPMDLEQYDVSYMPGFCHATAHQSYDRHQLASKQPPPPRSSLLLSSSSTSPVFHRRGCPPLNSATVSVLVGSDIPLIIPTRGIQREDYLEFKFKQSFIETVLIDDSQGLSPYQRYFPHLKKFVDYPKHMDKQYLLPGDTPVYREKSSTWNPSAAQIVNIQVSATVRLPALMAAINTFAKNVLTTPSSSSGGSQSMLSTPSTSSSSRVCDAASSSSSSRHVAKRSLSPNVGTEGRKFRRMDKGKAREVIECDIELTDDEVEAEIIPNDDVPGEIIEIVDGKEYYYVM</sequence>
<dbReference type="OrthoDB" id="2756194at2759"/>
<evidence type="ECO:0000313" key="3">
    <source>
        <dbReference type="Proteomes" id="UP000287166"/>
    </source>
</evidence>
<accession>A0A401GYY5</accession>
<gene>
    <name evidence="2" type="ORF">SCP_1100460</name>
</gene>
<protein>
    <submittedName>
        <fullName evidence="2">Uncharacterized protein</fullName>
    </submittedName>
</protein>
<dbReference type="GeneID" id="38784288"/>
<organism evidence="2 3">
    <name type="scientific">Sparassis crispa</name>
    <dbReference type="NCBI Taxonomy" id="139825"/>
    <lineage>
        <taxon>Eukaryota</taxon>
        <taxon>Fungi</taxon>
        <taxon>Dikarya</taxon>
        <taxon>Basidiomycota</taxon>
        <taxon>Agaricomycotina</taxon>
        <taxon>Agaricomycetes</taxon>
        <taxon>Polyporales</taxon>
        <taxon>Sparassidaceae</taxon>
        <taxon>Sparassis</taxon>
    </lineage>
</organism>
<keyword evidence="3" id="KW-1185">Reference proteome</keyword>
<feature type="region of interest" description="Disordered" evidence="1">
    <location>
        <begin position="740"/>
        <end position="760"/>
    </location>
</feature>
<evidence type="ECO:0000256" key="1">
    <source>
        <dbReference type="SAM" id="MobiDB-lite"/>
    </source>
</evidence>
<feature type="region of interest" description="Disordered" evidence="1">
    <location>
        <begin position="1"/>
        <end position="25"/>
    </location>
</feature>
<name>A0A401GYY5_9APHY</name>
<evidence type="ECO:0000313" key="2">
    <source>
        <dbReference type="EMBL" id="GBE87371.1"/>
    </source>
</evidence>
<comment type="caution">
    <text evidence="2">The sequence shown here is derived from an EMBL/GenBank/DDBJ whole genome shotgun (WGS) entry which is preliminary data.</text>
</comment>
<dbReference type="Proteomes" id="UP000287166">
    <property type="component" value="Unassembled WGS sequence"/>
</dbReference>
<dbReference type="EMBL" id="BFAD01000011">
    <property type="protein sequence ID" value="GBE87371.1"/>
    <property type="molecule type" value="Genomic_DNA"/>
</dbReference>
<feature type="compositionally biased region" description="Polar residues" evidence="1">
    <location>
        <begin position="1"/>
        <end position="11"/>
    </location>
</feature>
<feature type="compositionally biased region" description="Low complexity" evidence="1">
    <location>
        <begin position="898"/>
        <end position="939"/>
    </location>
</feature>
<dbReference type="RefSeq" id="XP_027618284.1">
    <property type="nucleotide sequence ID" value="XM_027762483.1"/>
</dbReference>